<evidence type="ECO:0000313" key="1">
    <source>
        <dbReference type="EMBL" id="GJT46666.1"/>
    </source>
</evidence>
<dbReference type="PANTHER" id="PTHR47481:SF35">
    <property type="entry name" value="ZINC FINGER, CCHC-TYPE-RELATED"/>
    <property type="match status" value="1"/>
</dbReference>
<gene>
    <name evidence="1" type="ORF">Tco_0955381</name>
</gene>
<comment type="caution">
    <text evidence="1">The sequence shown here is derived from an EMBL/GenBank/DDBJ whole genome shotgun (WGS) entry which is preliminary data.</text>
</comment>
<proteinExistence type="predicted"/>
<dbReference type="Proteomes" id="UP001151760">
    <property type="component" value="Unassembled WGS sequence"/>
</dbReference>
<name>A0ABQ5E714_9ASTR</name>
<dbReference type="EMBL" id="BQNB010016004">
    <property type="protein sequence ID" value="GJT46666.1"/>
    <property type="molecule type" value="Genomic_DNA"/>
</dbReference>
<reference evidence="1" key="2">
    <citation type="submission" date="2022-01" db="EMBL/GenBank/DDBJ databases">
        <authorList>
            <person name="Yamashiro T."/>
            <person name="Shiraishi A."/>
            <person name="Satake H."/>
            <person name="Nakayama K."/>
        </authorList>
    </citation>
    <scope>NUCLEOTIDE SEQUENCE</scope>
</reference>
<protein>
    <submittedName>
        <fullName evidence="1">Zinc finger, CCHC-type containing LTR copia-type gag-polypeptide</fullName>
    </submittedName>
</protein>
<reference evidence="1" key="1">
    <citation type="journal article" date="2022" name="Int. J. Mol. Sci.">
        <title>Draft Genome of Tanacetum Coccineum: Genomic Comparison of Closely Related Tanacetum-Family Plants.</title>
        <authorList>
            <person name="Yamashiro T."/>
            <person name="Shiraishi A."/>
            <person name="Nakayama K."/>
            <person name="Satake H."/>
        </authorList>
    </citation>
    <scope>NUCLEOTIDE SEQUENCE</scope>
</reference>
<keyword evidence="2" id="KW-1185">Reference proteome</keyword>
<evidence type="ECO:0000313" key="2">
    <source>
        <dbReference type="Proteomes" id="UP001151760"/>
    </source>
</evidence>
<dbReference type="PANTHER" id="PTHR47481">
    <property type="match status" value="1"/>
</dbReference>
<organism evidence="1 2">
    <name type="scientific">Tanacetum coccineum</name>
    <dbReference type="NCBI Taxonomy" id="301880"/>
    <lineage>
        <taxon>Eukaryota</taxon>
        <taxon>Viridiplantae</taxon>
        <taxon>Streptophyta</taxon>
        <taxon>Embryophyta</taxon>
        <taxon>Tracheophyta</taxon>
        <taxon>Spermatophyta</taxon>
        <taxon>Magnoliopsida</taxon>
        <taxon>eudicotyledons</taxon>
        <taxon>Gunneridae</taxon>
        <taxon>Pentapetalae</taxon>
        <taxon>asterids</taxon>
        <taxon>campanulids</taxon>
        <taxon>Asterales</taxon>
        <taxon>Asteraceae</taxon>
        <taxon>Asteroideae</taxon>
        <taxon>Anthemideae</taxon>
        <taxon>Anthemidinae</taxon>
        <taxon>Tanacetum</taxon>
    </lineage>
</organism>
<accession>A0ABQ5E714</accession>
<sequence>MHALRDSLRTLKKGSSIVSEFARKFKGICDELNVIGHSLDENDISHWFFCGLGSPFETFSTTQRLLKPCPTFCDLVSQVESHEPLLQSISDYNVAPVAFVADNIHDSFHHPPTRALVVVRSLMSS</sequence>